<dbReference type="CDD" id="cd00070">
    <property type="entry name" value="GLECT"/>
    <property type="match status" value="2"/>
</dbReference>
<accession>A0AAD5KIY8</accession>
<dbReference type="PANTHER" id="PTHR11346">
    <property type="entry name" value="GALECTIN"/>
    <property type="match status" value="1"/>
</dbReference>
<gene>
    <name evidence="5" type="ORF">GHT06_021285</name>
</gene>
<dbReference type="SUPFAM" id="SSF49899">
    <property type="entry name" value="Concanavalin A-like lectins/glucanases"/>
    <property type="match status" value="2"/>
</dbReference>
<feature type="domain" description="Galectin" evidence="4">
    <location>
        <begin position="12"/>
        <end position="145"/>
    </location>
</feature>
<dbReference type="InterPro" id="IPR001079">
    <property type="entry name" value="Galectin_CRD"/>
</dbReference>
<feature type="domain" description="Galectin" evidence="4">
    <location>
        <begin position="168"/>
        <end position="303"/>
    </location>
</feature>
<keyword evidence="6" id="KW-1185">Reference proteome</keyword>
<proteinExistence type="predicted"/>
<dbReference type="InterPro" id="IPR013320">
    <property type="entry name" value="ConA-like_dom_sf"/>
</dbReference>
<dbReference type="SMART" id="SM00276">
    <property type="entry name" value="GLECT"/>
    <property type="match status" value="2"/>
</dbReference>
<reference evidence="5 6" key="1">
    <citation type="submission" date="2022-05" db="EMBL/GenBank/DDBJ databases">
        <title>A multi-omics perspective on studying reproductive biology in Daphnia sinensis.</title>
        <authorList>
            <person name="Jia J."/>
        </authorList>
    </citation>
    <scope>NUCLEOTIDE SEQUENCE [LARGE SCALE GENOMIC DNA]</scope>
    <source>
        <strain evidence="5 6">WSL</strain>
    </source>
</reference>
<dbReference type="Gene3D" id="2.60.120.200">
    <property type="match status" value="2"/>
</dbReference>
<dbReference type="InterPro" id="IPR044156">
    <property type="entry name" value="Galectin-like"/>
</dbReference>
<name>A0AAD5KIY8_9CRUS</name>
<evidence type="ECO:0000313" key="5">
    <source>
        <dbReference type="EMBL" id="KAI9553384.1"/>
    </source>
</evidence>
<evidence type="ECO:0000256" key="1">
    <source>
        <dbReference type="ARBA" id="ARBA00022734"/>
    </source>
</evidence>
<dbReference type="AlphaFoldDB" id="A0AAD5KIY8"/>
<evidence type="ECO:0000259" key="4">
    <source>
        <dbReference type="PROSITE" id="PS51304"/>
    </source>
</evidence>
<evidence type="ECO:0000313" key="6">
    <source>
        <dbReference type="Proteomes" id="UP000820818"/>
    </source>
</evidence>
<protein>
    <recommendedName>
        <fullName evidence="3">Galectin</fullName>
    </recommendedName>
</protein>
<dbReference type="Proteomes" id="UP000820818">
    <property type="component" value="Linkage Group LG9"/>
</dbReference>
<dbReference type="PROSITE" id="PS51304">
    <property type="entry name" value="GALECTIN"/>
    <property type="match status" value="2"/>
</dbReference>
<comment type="caution">
    <text evidence="5">The sequence shown here is derived from an EMBL/GenBank/DDBJ whole genome shotgun (WGS) entry which is preliminary data.</text>
</comment>
<evidence type="ECO:0000256" key="2">
    <source>
        <dbReference type="ARBA" id="ARBA00022737"/>
    </source>
</evidence>
<dbReference type="FunFam" id="2.60.120.200:FF:000124">
    <property type="entry name" value="Galectin-4"/>
    <property type="match status" value="1"/>
</dbReference>
<dbReference type="PANTHER" id="PTHR11346:SF189">
    <property type="entry name" value="GALECTIN"/>
    <property type="match status" value="1"/>
</dbReference>
<dbReference type="SMART" id="SM00908">
    <property type="entry name" value="Gal-bind_lectin"/>
    <property type="match status" value="2"/>
</dbReference>
<keyword evidence="1 3" id="KW-0430">Lectin</keyword>
<dbReference type="EMBL" id="WJBH02000009">
    <property type="protein sequence ID" value="KAI9553384.1"/>
    <property type="molecule type" value="Genomic_DNA"/>
</dbReference>
<dbReference type="Pfam" id="PF00337">
    <property type="entry name" value="Gal-bind_lectin"/>
    <property type="match status" value="2"/>
</dbReference>
<organism evidence="5 6">
    <name type="scientific">Daphnia sinensis</name>
    <dbReference type="NCBI Taxonomy" id="1820382"/>
    <lineage>
        <taxon>Eukaryota</taxon>
        <taxon>Metazoa</taxon>
        <taxon>Ecdysozoa</taxon>
        <taxon>Arthropoda</taxon>
        <taxon>Crustacea</taxon>
        <taxon>Branchiopoda</taxon>
        <taxon>Diplostraca</taxon>
        <taxon>Cladocera</taxon>
        <taxon>Anomopoda</taxon>
        <taxon>Daphniidae</taxon>
        <taxon>Daphnia</taxon>
        <taxon>Daphnia similis group</taxon>
    </lineage>
</organism>
<dbReference type="GO" id="GO:0030246">
    <property type="term" value="F:carbohydrate binding"/>
    <property type="evidence" value="ECO:0007669"/>
    <property type="project" value="UniProtKB-UniRule"/>
</dbReference>
<evidence type="ECO:0000256" key="3">
    <source>
        <dbReference type="RuleBase" id="RU102079"/>
    </source>
</evidence>
<sequence length="303" mass="33427">MMTINNPVIPCITSLPGGCLQVGSMIIIHGRPTFNCNRFCVSLVCGPQPELGAIALQLTAHFDTNWVIRNTKLNKEWGVEEGTATRKFPFQRLQPFQLEIFTSPSCYVVAIDGNHYCEYAHRVPYSEANTLQITGDVQVSRVEFRSTNTYPTFPSGNRLNVANPPIPFASLINGPLAVGNEIQVHGQVKPYPNRFHINLQQGCQTYPSPTIAFHFNPRYEGGNRVIVMNSLLGGQWGSEQRIATGRHLAPGTTFVLSIKRQASHFEILVNGTRIANYAHRIGADIIDSVAIDGDVIVTKVVAI</sequence>
<keyword evidence="2" id="KW-0677">Repeat</keyword>